<dbReference type="Pfam" id="PF04717">
    <property type="entry name" value="Phage_base_V"/>
    <property type="match status" value="1"/>
</dbReference>
<protein>
    <submittedName>
        <fullName evidence="2">Phage late control D family protein</fullName>
    </submittedName>
</protein>
<feature type="domain" description="Gp5/Type VI secretion system Vgr protein OB-fold" evidence="1">
    <location>
        <begin position="299"/>
        <end position="362"/>
    </location>
</feature>
<sequence length="561" mass="63018">MEMRAGYGNVELISPYEVQRLNEIKIVKTVNDHAKLYVTGIIPEEQQDFYIEMANSTDTVKVNQVENGRIVRPLFSGQVSHIEIKAVRGIYYIELEARSHTCRMDVKRKSRSFQNKDMLYTDLIETILANYSGSDYIDTVSETSKLRKCIIQYEETDWQFLKRMASHFGAVLLPEATADAPKFWFGMPEGRPGELWEHQYSVKKTLPIYMKTTENDYAAGLSGNDFLYYRIESEAYFNLGDRITYKGKERVVAESTAVMKNGTMTYEYILASEKGIRQNLIFNDQITGASLEGKILDVAKDTVKIHLDIDKTQDKNEACWFPYSTPYTAESNSGWYCMPELGDTVKLYIPGNREEEAVAICSIRRGQDRSPKVEDPTIKYWGTPHGKEMMLGGQELIFTAKEEGIFLKLHEEDGIEIHSEKPIVFTSEKDLKIDAGNELSVQAQEAVYMVCGASSMMLDGITDIQGLRVEMEGTVKGPVVVDDLIEEEEAPQKEWEGDRTELAQHVAGLIPGSGDADGNLQEGGKDIARTIAACVPFVGEVAARAKMALKAVKAKKAGRKT</sequence>
<dbReference type="Proteomes" id="UP000826616">
    <property type="component" value="Chromosome"/>
</dbReference>
<name>A0ABX8YE91_ANETH</name>
<dbReference type="EMBL" id="CP080764">
    <property type="protein sequence ID" value="QYY43947.1"/>
    <property type="molecule type" value="Genomic_DNA"/>
</dbReference>
<organism evidence="2 3">
    <name type="scientific">Aneurinibacillus thermoaerophilus</name>
    <dbReference type="NCBI Taxonomy" id="143495"/>
    <lineage>
        <taxon>Bacteria</taxon>
        <taxon>Bacillati</taxon>
        <taxon>Bacillota</taxon>
        <taxon>Bacilli</taxon>
        <taxon>Bacillales</taxon>
        <taxon>Paenibacillaceae</taxon>
        <taxon>Aneurinibacillus group</taxon>
        <taxon>Aneurinibacillus</taxon>
    </lineage>
</organism>
<reference evidence="2 3" key="1">
    <citation type="submission" date="2021-08" db="EMBL/GenBank/DDBJ databases">
        <title>Complete genome sequence of the strain Aneurinibacillus thermoaerophilus CCM 8960.</title>
        <authorList>
            <person name="Musilova J."/>
            <person name="Kourilova X."/>
            <person name="Pernicova I."/>
            <person name="Bezdicek M."/>
            <person name="Lengerova M."/>
            <person name="Obruca S."/>
            <person name="Sedlar K."/>
        </authorList>
    </citation>
    <scope>NUCLEOTIDE SEQUENCE [LARGE SCALE GENOMIC DNA]</scope>
    <source>
        <strain evidence="2 3">CCM 8960</strain>
    </source>
</reference>
<evidence type="ECO:0000313" key="2">
    <source>
        <dbReference type="EMBL" id="QYY43947.1"/>
    </source>
</evidence>
<dbReference type="Gene3D" id="3.55.50.10">
    <property type="entry name" value="Baseplate protein-like domains"/>
    <property type="match status" value="1"/>
</dbReference>
<dbReference type="InterPro" id="IPR006531">
    <property type="entry name" value="Gp5/Vgr_OB"/>
</dbReference>
<evidence type="ECO:0000313" key="3">
    <source>
        <dbReference type="Proteomes" id="UP000826616"/>
    </source>
</evidence>
<proteinExistence type="predicted"/>
<accession>A0ABX8YE91</accession>
<dbReference type="Pfam" id="PF05954">
    <property type="entry name" value="Phage_GPD"/>
    <property type="match status" value="1"/>
</dbReference>
<keyword evidence="3" id="KW-1185">Reference proteome</keyword>
<gene>
    <name evidence="2" type="ORF">K3F53_07095</name>
</gene>
<dbReference type="SUPFAM" id="SSF69279">
    <property type="entry name" value="Phage tail proteins"/>
    <property type="match status" value="1"/>
</dbReference>
<evidence type="ECO:0000259" key="1">
    <source>
        <dbReference type="Pfam" id="PF04717"/>
    </source>
</evidence>